<feature type="region of interest" description="Disordered" evidence="4">
    <location>
        <begin position="238"/>
        <end position="258"/>
    </location>
</feature>
<dbReference type="Gene3D" id="3.40.50.620">
    <property type="entry name" value="HUPs"/>
    <property type="match status" value="1"/>
</dbReference>
<dbReference type="GO" id="GO:0004604">
    <property type="term" value="F:phosphoadenylyl-sulfate reductase (thioredoxin) activity"/>
    <property type="evidence" value="ECO:0007669"/>
    <property type="project" value="InterPro"/>
</dbReference>
<evidence type="ECO:0000256" key="2">
    <source>
        <dbReference type="ARBA" id="ARBA00023002"/>
    </source>
</evidence>
<dbReference type="NCBIfam" id="TIGR00434">
    <property type="entry name" value="cysH"/>
    <property type="match status" value="1"/>
</dbReference>
<keyword evidence="2" id="KW-0560">Oxidoreductase</keyword>
<dbReference type="OMA" id="PIARWTQ"/>
<feature type="domain" description="Phosphoadenosine phosphosulphate reductase" evidence="5">
    <location>
        <begin position="57"/>
        <end position="242"/>
    </location>
</feature>
<dbReference type="PANTHER" id="PTHR46509">
    <property type="entry name" value="PHOSPHOADENOSINE PHOSPHOSULFATE REDUCTASE"/>
    <property type="match status" value="1"/>
</dbReference>
<gene>
    <name evidence="6" type="ORF">RirG_056750</name>
</gene>
<dbReference type="SUPFAM" id="SSF52402">
    <property type="entry name" value="Adenine nucleotide alpha hydrolases-like"/>
    <property type="match status" value="1"/>
</dbReference>
<comment type="caution">
    <text evidence="6">The sequence shown here is derived from an EMBL/GenBank/DDBJ whole genome shotgun (WGS) entry which is preliminary data.</text>
</comment>
<dbReference type="CDD" id="cd23945">
    <property type="entry name" value="PAPS_reductase"/>
    <property type="match status" value="1"/>
</dbReference>
<accession>A0A015LMB5</accession>
<dbReference type="STRING" id="1432141.A0A015LMB5"/>
<dbReference type="InterPro" id="IPR014729">
    <property type="entry name" value="Rossmann-like_a/b/a_fold"/>
</dbReference>
<dbReference type="InterPro" id="IPR011800">
    <property type="entry name" value="PAPS_reductase_CysH"/>
</dbReference>
<dbReference type="Proteomes" id="UP000022910">
    <property type="component" value="Unassembled WGS sequence"/>
</dbReference>
<dbReference type="HAMAP" id="MF_00063">
    <property type="entry name" value="CysH"/>
    <property type="match status" value="1"/>
</dbReference>
<organism evidence="6 7">
    <name type="scientific">Rhizophagus irregularis (strain DAOM 197198w)</name>
    <name type="common">Glomus intraradices</name>
    <dbReference type="NCBI Taxonomy" id="1432141"/>
    <lineage>
        <taxon>Eukaryota</taxon>
        <taxon>Fungi</taxon>
        <taxon>Fungi incertae sedis</taxon>
        <taxon>Mucoromycota</taxon>
        <taxon>Glomeromycotina</taxon>
        <taxon>Glomeromycetes</taxon>
        <taxon>Glomerales</taxon>
        <taxon>Glomeraceae</taxon>
        <taxon>Rhizophagus</taxon>
    </lineage>
</organism>
<dbReference type="SMR" id="A0A015LMB5"/>
<dbReference type="PIRSF" id="PIRSF000857">
    <property type="entry name" value="PAPS_reductase"/>
    <property type="match status" value="1"/>
</dbReference>
<feature type="compositionally biased region" description="Basic and acidic residues" evidence="4">
    <location>
        <begin position="249"/>
        <end position="258"/>
    </location>
</feature>
<evidence type="ECO:0000313" key="6">
    <source>
        <dbReference type="EMBL" id="EXX73836.1"/>
    </source>
</evidence>
<protein>
    <submittedName>
        <fullName evidence="6">Phosphoadenylyl-sulfate reductase (Thioredoxin)</fullName>
    </submittedName>
</protein>
<dbReference type="EMBL" id="JEMT01013608">
    <property type="protein sequence ID" value="EXX73836.1"/>
    <property type="molecule type" value="Genomic_DNA"/>
</dbReference>
<sequence>MPPANQYIDELSLEQDDINTRPPLFSENHLKYLNEKLAKLPPQKILEWALVTLPGLYQTTAFGLTGLVILDMISKISQDFAEENETLPQHLIPLIFLDTLYHFPETLQLAKRASTKYNVPLHIFKPIDCETVEDFEAQHGQKLWETDEDSYDYLVKVEPSRRAYEQFNVLAIITGRRRSQSGERGNIDILEIEKGTGLLKLNPLAHWDFAKVRAYVRANEVPYNPLLDKGYRSVGDWHSTKPLNNNSSNERDGRWEGRNKTECGLHKDYFKMRAAFVASKKKKSANVVVPSLSALSSLSN</sequence>
<evidence type="ECO:0000256" key="1">
    <source>
        <dbReference type="ARBA" id="ARBA00009732"/>
    </source>
</evidence>
<dbReference type="NCBIfam" id="TIGR02057">
    <property type="entry name" value="PAPS_reductase"/>
    <property type="match status" value="1"/>
</dbReference>
<comment type="similarity">
    <text evidence="1">Belongs to the PAPS reductase family. CysH subfamily.</text>
</comment>
<evidence type="ECO:0000313" key="7">
    <source>
        <dbReference type="Proteomes" id="UP000022910"/>
    </source>
</evidence>
<dbReference type="OrthoDB" id="7869097at2759"/>
<dbReference type="HOGENOM" id="CLU_044089_0_1_1"/>
<keyword evidence="7" id="KW-1185">Reference proteome</keyword>
<comment type="pathway">
    <text evidence="3">Sulfur metabolism; hydrogen sulfide biosynthesis; sulfite from sulfate.</text>
</comment>
<dbReference type="GO" id="GO:0005737">
    <property type="term" value="C:cytoplasm"/>
    <property type="evidence" value="ECO:0007669"/>
    <property type="project" value="TreeGrafter"/>
</dbReference>
<dbReference type="NCBIfam" id="NF002537">
    <property type="entry name" value="PRK02090.1"/>
    <property type="match status" value="1"/>
</dbReference>
<evidence type="ECO:0000256" key="3">
    <source>
        <dbReference type="ARBA" id="ARBA00024327"/>
    </source>
</evidence>
<evidence type="ECO:0000256" key="4">
    <source>
        <dbReference type="SAM" id="MobiDB-lite"/>
    </source>
</evidence>
<dbReference type="Pfam" id="PF01507">
    <property type="entry name" value="PAPS_reduct"/>
    <property type="match status" value="1"/>
</dbReference>
<proteinExistence type="inferred from homology"/>
<dbReference type="InterPro" id="IPR002500">
    <property type="entry name" value="PAPS_reduct_dom"/>
</dbReference>
<reference evidence="6 7" key="1">
    <citation type="submission" date="2014-02" db="EMBL/GenBank/DDBJ databases">
        <title>Single nucleus genome sequencing reveals high similarity among nuclei of an endomycorrhizal fungus.</title>
        <authorList>
            <person name="Lin K."/>
            <person name="Geurts R."/>
            <person name="Zhang Z."/>
            <person name="Limpens E."/>
            <person name="Saunders D.G."/>
            <person name="Mu D."/>
            <person name="Pang E."/>
            <person name="Cao H."/>
            <person name="Cha H."/>
            <person name="Lin T."/>
            <person name="Zhou Q."/>
            <person name="Shang Y."/>
            <person name="Li Y."/>
            <person name="Ivanov S."/>
            <person name="Sharma T."/>
            <person name="Velzen R.V."/>
            <person name="Ruijter N.D."/>
            <person name="Aanen D.K."/>
            <person name="Win J."/>
            <person name="Kamoun S."/>
            <person name="Bisseling T."/>
            <person name="Huang S."/>
        </authorList>
    </citation>
    <scope>NUCLEOTIDE SEQUENCE [LARGE SCALE GENOMIC DNA]</scope>
    <source>
        <strain evidence="7">DAOM197198w</strain>
    </source>
</reference>
<dbReference type="PANTHER" id="PTHR46509:SF1">
    <property type="entry name" value="PHOSPHOADENOSINE PHOSPHOSULFATE REDUCTASE"/>
    <property type="match status" value="1"/>
</dbReference>
<name>A0A015LMB5_RHIIW</name>
<dbReference type="GO" id="GO:0019379">
    <property type="term" value="P:sulfate assimilation, phosphoadenylyl sulfate reduction by phosphoadenylyl-sulfate reductase (thioredoxin)"/>
    <property type="evidence" value="ECO:0007669"/>
    <property type="project" value="InterPro"/>
</dbReference>
<evidence type="ECO:0000259" key="5">
    <source>
        <dbReference type="Pfam" id="PF01507"/>
    </source>
</evidence>
<dbReference type="InterPro" id="IPR004511">
    <property type="entry name" value="PAPS/APS_Rdtase"/>
</dbReference>
<dbReference type="AlphaFoldDB" id="A0A015LMB5"/>